<evidence type="ECO:0000313" key="1">
    <source>
        <dbReference type="EMBL" id="GIY48327.1"/>
    </source>
</evidence>
<reference evidence="1 2" key="1">
    <citation type="submission" date="2021-06" db="EMBL/GenBank/DDBJ databases">
        <title>Caerostris darwini draft genome.</title>
        <authorList>
            <person name="Kono N."/>
            <person name="Arakawa K."/>
        </authorList>
    </citation>
    <scope>NUCLEOTIDE SEQUENCE [LARGE SCALE GENOMIC DNA]</scope>
</reference>
<dbReference type="AlphaFoldDB" id="A0AAV4TU03"/>
<organism evidence="1 2">
    <name type="scientific">Caerostris darwini</name>
    <dbReference type="NCBI Taxonomy" id="1538125"/>
    <lineage>
        <taxon>Eukaryota</taxon>
        <taxon>Metazoa</taxon>
        <taxon>Ecdysozoa</taxon>
        <taxon>Arthropoda</taxon>
        <taxon>Chelicerata</taxon>
        <taxon>Arachnida</taxon>
        <taxon>Araneae</taxon>
        <taxon>Araneomorphae</taxon>
        <taxon>Entelegynae</taxon>
        <taxon>Araneoidea</taxon>
        <taxon>Araneidae</taxon>
        <taxon>Caerostris</taxon>
    </lineage>
</organism>
<comment type="caution">
    <text evidence="1">The sequence shown here is derived from an EMBL/GenBank/DDBJ whole genome shotgun (WGS) entry which is preliminary data.</text>
</comment>
<dbReference type="EMBL" id="BPLQ01010098">
    <property type="protein sequence ID" value="GIY48327.1"/>
    <property type="molecule type" value="Genomic_DNA"/>
</dbReference>
<proteinExistence type="predicted"/>
<evidence type="ECO:0000313" key="2">
    <source>
        <dbReference type="Proteomes" id="UP001054837"/>
    </source>
</evidence>
<sequence length="119" mass="13258">MGLLRQRLLLLTDKNLVIPLKIPLRPRNFDSVFDDHQDLGFCKYVPSSLSCGFGHANLPNCGDADFGVLPSVPSGFSMGFKSDDFVGQSRFSRSASVHKTSHICDQHLVISEQRSKFFI</sequence>
<protein>
    <submittedName>
        <fullName evidence="1">Uncharacterized protein</fullName>
    </submittedName>
</protein>
<keyword evidence="2" id="KW-1185">Reference proteome</keyword>
<name>A0AAV4TU03_9ARAC</name>
<gene>
    <name evidence="1" type="ORF">CDAR_37461</name>
</gene>
<accession>A0AAV4TU03</accession>
<dbReference type="Proteomes" id="UP001054837">
    <property type="component" value="Unassembled WGS sequence"/>
</dbReference>